<accession>A0A9P6NSI8</accession>
<feature type="signal peptide" evidence="1">
    <location>
        <begin position="1"/>
        <end position="24"/>
    </location>
</feature>
<sequence length="308" mass="33581">MYSQLTMMLISLKLVGMFLGFAMSQDTSETTPLVSKKFPWPNLPYQADTGNGERGVQSGYNICNATTQNKDSRCQTAWLDSIEGFCLWGATKPDSIVGDIEGEMVAYCTQKKYGARMIPSGTIQGIQLTRTPSYIQIVGFFNQKVLNIKESDTGGELDSHGADLRGNPLGALVYSTAFNHPSAGPTQVIEWTSFVGSGVFCFKACDPSLPDGPRLCEHIYDRAGCEYNMPANYGAINGTFTACKSENQLPVGVYVDQAGKTQTWQQPPESAGPIKSAQIPYKPWVPPTTDCQTYDPAKLWPELVPGLV</sequence>
<evidence type="ECO:0000256" key="1">
    <source>
        <dbReference type="SAM" id="SignalP"/>
    </source>
</evidence>
<keyword evidence="3" id="KW-1185">Reference proteome</keyword>
<evidence type="ECO:0000313" key="2">
    <source>
        <dbReference type="EMBL" id="KAG0148730.1"/>
    </source>
</evidence>
<keyword evidence="1" id="KW-0732">Signal</keyword>
<evidence type="ECO:0008006" key="4">
    <source>
        <dbReference type="Google" id="ProtNLM"/>
    </source>
</evidence>
<proteinExistence type="predicted"/>
<dbReference type="EMBL" id="MU167234">
    <property type="protein sequence ID" value="KAG0148730.1"/>
    <property type="molecule type" value="Genomic_DNA"/>
</dbReference>
<feature type="chain" id="PRO_5040307511" description="Macrofage activating glycoprotein" evidence="1">
    <location>
        <begin position="25"/>
        <end position="308"/>
    </location>
</feature>
<comment type="caution">
    <text evidence="2">The sequence shown here is derived from an EMBL/GenBank/DDBJ whole genome shotgun (WGS) entry which is preliminary data.</text>
</comment>
<reference evidence="2" key="1">
    <citation type="submission" date="2013-11" db="EMBL/GenBank/DDBJ databases">
        <title>Genome sequence of the fusiform rust pathogen reveals effectors for host alternation and coevolution with pine.</title>
        <authorList>
            <consortium name="DOE Joint Genome Institute"/>
            <person name="Smith K."/>
            <person name="Pendleton A."/>
            <person name="Kubisiak T."/>
            <person name="Anderson C."/>
            <person name="Salamov A."/>
            <person name="Aerts A."/>
            <person name="Riley R."/>
            <person name="Clum A."/>
            <person name="Lindquist E."/>
            <person name="Ence D."/>
            <person name="Campbell M."/>
            <person name="Kronenberg Z."/>
            <person name="Feau N."/>
            <person name="Dhillon B."/>
            <person name="Hamelin R."/>
            <person name="Burleigh J."/>
            <person name="Smith J."/>
            <person name="Yandell M."/>
            <person name="Nelson C."/>
            <person name="Grigoriev I."/>
            <person name="Davis J."/>
        </authorList>
    </citation>
    <scope>NUCLEOTIDE SEQUENCE</scope>
    <source>
        <strain evidence="2">G11</strain>
    </source>
</reference>
<gene>
    <name evidence="2" type="ORF">CROQUDRAFT_60275</name>
</gene>
<evidence type="ECO:0000313" key="3">
    <source>
        <dbReference type="Proteomes" id="UP000886653"/>
    </source>
</evidence>
<dbReference type="OrthoDB" id="2564904at2759"/>
<dbReference type="AlphaFoldDB" id="A0A9P6NSI8"/>
<name>A0A9P6NSI8_9BASI</name>
<dbReference type="Proteomes" id="UP000886653">
    <property type="component" value="Unassembled WGS sequence"/>
</dbReference>
<protein>
    <recommendedName>
        <fullName evidence="4">Macrofage activating glycoprotein</fullName>
    </recommendedName>
</protein>
<organism evidence="2 3">
    <name type="scientific">Cronartium quercuum f. sp. fusiforme G11</name>
    <dbReference type="NCBI Taxonomy" id="708437"/>
    <lineage>
        <taxon>Eukaryota</taxon>
        <taxon>Fungi</taxon>
        <taxon>Dikarya</taxon>
        <taxon>Basidiomycota</taxon>
        <taxon>Pucciniomycotina</taxon>
        <taxon>Pucciniomycetes</taxon>
        <taxon>Pucciniales</taxon>
        <taxon>Coleosporiaceae</taxon>
        <taxon>Cronartium</taxon>
    </lineage>
</organism>